<gene>
    <name evidence="2" type="ORF">VP01_521g7</name>
</gene>
<keyword evidence="3" id="KW-1185">Reference proteome</keyword>
<evidence type="ECO:0000256" key="1">
    <source>
        <dbReference type="SAM" id="MobiDB-lite"/>
    </source>
</evidence>
<organism evidence="2 3">
    <name type="scientific">Puccinia sorghi</name>
    <dbReference type="NCBI Taxonomy" id="27349"/>
    <lineage>
        <taxon>Eukaryota</taxon>
        <taxon>Fungi</taxon>
        <taxon>Dikarya</taxon>
        <taxon>Basidiomycota</taxon>
        <taxon>Pucciniomycotina</taxon>
        <taxon>Pucciniomycetes</taxon>
        <taxon>Pucciniales</taxon>
        <taxon>Pucciniaceae</taxon>
        <taxon>Puccinia</taxon>
    </lineage>
</organism>
<name>A0A0L6UML3_9BASI</name>
<evidence type="ECO:0000313" key="3">
    <source>
        <dbReference type="Proteomes" id="UP000037035"/>
    </source>
</evidence>
<feature type="non-terminal residue" evidence="2">
    <location>
        <position position="1"/>
    </location>
</feature>
<comment type="caution">
    <text evidence="2">The sequence shown here is derived from an EMBL/GenBank/DDBJ whole genome shotgun (WGS) entry which is preliminary data.</text>
</comment>
<dbReference type="EMBL" id="LAVV01010409">
    <property type="protein sequence ID" value="KNZ49085.1"/>
    <property type="molecule type" value="Genomic_DNA"/>
</dbReference>
<protein>
    <submittedName>
        <fullName evidence="2">Uncharacterized protein</fullName>
    </submittedName>
</protein>
<evidence type="ECO:0000313" key="2">
    <source>
        <dbReference type="EMBL" id="KNZ49085.1"/>
    </source>
</evidence>
<proteinExistence type="predicted"/>
<feature type="compositionally biased region" description="Polar residues" evidence="1">
    <location>
        <begin position="1"/>
        <end position="17"/>
    </location>
</feature>
<reference evidence="2 3" key="1">
    <citation type="submission" date="2015-08" db="EMBL/GenBank/DDBJ databases">
        <title>Next Generation Sequencing and Analysis of the Genome of Puccinia sorghi L Schw, the Causal Agent of Maize Common Rust.</title>
        <authorList>
            <person name="Rochi L."/>
            <person name="Burguener G."/>
            <person name="Darino M."/>
            <person name="Turjanski A."/>
            <person name="Kreff E."/>
            <person name="Dieguez M.J."/>
            <person name="Sacco F."/>
        </authorList>
    </citation>
    <scope>NUCLEOTIDE SEQUENCE [LARGE SCALE GENOMIC DNA]</scope>
    <source>
        <strain evidence="2 3">RO10H11247</strain>
    </source>
</reference>
<dbReference type="Proteomes" id="UP000037035">
    <property type="component" value="Unassembled WGS sequence"/>
</dbReference>
<dbReference type="AlphaFoldDB" id="A0A0L6UML3"/>
<feature type="region of interest" description="Disordered" evidence="1">
    <location>
        <begin position="1"/>
        <end position="23"/>
    </location>
</feature>
<sequence>GSRQTGRLSDGCPQNQKAIDKGAKLPATSLQEITSTKQKSLIKKLSITSYLCGFCVKQSHGPVLKTHIFEQPFTTMKDVSNQEMNVIN</sequence>
<accession>A0A0L6UML3</accession>
<dbReference type="VEuPathDB" id="FungiDB:VP01_521g7"/>